<proteinExistence type="predicted"/>
<sequence>MVRLVHKNRGRNGISIPALFHSHVHSSCNTSSFTTRIDHSFIKEAECPFHSRTHSSFVRSTLRLFRSTPDLLCSLRLFRSTDLVDSRRATVRWLASSYPANGLLNPLIPWNLEKVL</sequence>
<keyword evidence="2" id="KW-1185">Reference proteome</keyword>
<organism evidence="1 2">
    <name type="scientific">Nyssa sinensis</name>
    <dbReference type="NCBI Taxonomy" id="561372"/>
    <lineage>
        <taxon>Eukaryota</taxon>
        <taxon>Viridiplantae</taxon>
        <taxon>Streptophyta</taxon>
        <taxon>Embryophyta</taxon>
        <taxon>Tracheophyta</taxon>
        <taxon>Spermatophyta</taxon>
        <taxon>Magnoliopsida</taxon>
        <taxon>eudicotyledons</taxon>
        <taxon>Gunneridae</taxon>
        <taxon>Pentapetalae</taxon>
        <taxon>asterids</taxon>
        <taxon>Cornales</taxon>
        <taxon>Nyssaceae</taxon>
        <taxon>Nyssa</taxon>
    </lineage>
</organism>
<name>A0A5J5B2K3_9ASTE</name>
<evidence type="ECO:0000313" key="1">
    <source>
        <dbReference type="EMBL" id="KAA8536790.1"/>
    </source>
</evidence>
<protein>
    <submittedName>
        <fullName evidence="1">Uncharacterized protein</fullName>
    </submittedName>
</protein>
<dbReference type="AlphaFoldDB" id="A0A5J5B2K3"/>
<dbReference type="Proteomes" id="UP000325577">
    <property type="component" value="Linkage Group LG16"/>
</dbReference>
<dbReference type="EMBL" id="CM018039">
    <property type="protein sequence ID" value="KAA8536790.1"/>
    <property type="molecule type" value="Genomic_DNA"/>
</dbReference>
<reference evidence="1 2" key="1">
    <citation type="submission" date="2019-09" db="EMBL/GenBank/DDBJ databases">
        <title>A chromosome-level genome assembly of the Chinese tupelo Nyssa sinensis.</title>
        <authorList>
            <person name="Yang X."/>
            <person name="Kang M."/>
            <person name="Yang Y."/>
            <person name="Xiong H."/>
            <person name="Wang M."/>
            <person name="Zhang Z."/>
            <person name="Wang Z."/>
            <person name="Wu H."/>
            <person name="Ma T."/>
            <person name="Liu J."/>
            <person name="Xi Z."/>
        </authorList>
    </citation>
    <scope>NUCLEOTIDE SEQUENCE [LARGE SCALE GENOMIC DNA]</scope>
    <source>
        <strain evidence="1">J267</strain>
        <tissue evidence="1">Leaf</tissue>
    </source>
</reference>
<accession>A0A5J5B2K3</accession>
<gene>
    <name evidence="1" type="ORF">F0562_029268</name>
</gene>
<evidence type="ECO:0000313" key="2">
    <source>
        <dbReference type="Proteomes" id="UP000325577"/>
    </source>
</evidence>